<evidence type="ECO:0000256" key="2">
    <source>
        <dbReference type="ARBA" id="ARBA00022527"/>
    </source>
</evidence>
<evidence type="ECO:0000256" key="9">
    <source>
        <dbReference type="SAM" id="MobiDB-lite"/>
    </source>
</evidence>
<keyword evidence="6" id="KW-0067">ATP-binding</keyword>
<dbReference type="STRING" id="1754191.A0A1Y1V5V0"/>
<dbReference type="InterPro" id="IPR011009">
    <property type="entry name" value="Kinase-like_dom_sf"/>
</dbReference>
<proteinExistence type="predicted"/>
<keyword evidence="12" id="KW-1185">Reference proteome</keyword>
<reference evidence="11 12" key="2">
    <citation type="submission" date="2016-08" db="EMBL/GenBank/DDBJ databases">
        <title>Pervasive Adenine N6-methylation of Active Genes in Fungi.</title>
        <authorList>
            <consortium name="DOE Joint Genome Institute"/>
            <person name="Mondo S.J."/>
            <person name="Dannebaum R.O."/>
            <person name="Kuo R.C."/>
            <person name="Labutti K."/>
            <person name="Haridas S."/>
            <person name="Kuo A."/>
            <person name="Salamov A."/>
            <person name="Ahrendt S.R."/>
            <person name="Lipzen A."/>
            <person name="Sullivan W."/>
            <person name="Andreopoulos W.B."/>
            <person name="Clum A."/>
            <person name="Lindquist E."/>
            <person name="Daum C."/>
            <person name="Ramamoorthy G.K."/>
            <person name="Gryganskyi A."/>
            <person name="Culley D."/>
            <person name="Magnuson J.K."/>
            <person name="James T.Y."/>
            <person name="O'Malley M.A."/>
            <person name="Stajich J.E."/>
            <person name="Spatafora J.W."/>
            <person name="Visel A."/>
            <person name="Grigoriev I.V."/>
        </authorList>
    </citation>
    <scope>NUCLEOTIDE SEQUENCE [LARGE SCALE GENOMIC DNA]</scope>
    <source>
        <strain evidence="12">finn</strain>
    </source>
</reference>
<evidence type="ECO:0000313" key="11">
    <source>
        <dbReference type="EMBL" id="ORX47304.1"/>
    </source>
</evidence>
<feature type="region of interest" description="Disordered" evidence="9">
    <location>
        <begin position="30"/>
        <end position="49"/>
    </location>
</feature>
<feature type="region of interest" description="Disordered" evidence="9">
    <location>
        <begin position="247"/>
        <end position="278"/>
    </location>
</feature>
<comment type="caution">
    <text evidence="11">The sequence shown here is derived from an EMBL/GenBank/DDBJ whole genome shotgun (WGS) entry which is preliminary data.</text>
</comment>
<evidence type="ECO:0000256" key="6">
    <source>
        <dbReference type="ARBA" id="ARBA00022840"/>
    </source>
</evidence>
<comment type="catalytic activity">
    <reaction evidence="7">
        <text>L-threonyl-[protein] + ATP = O-phospho-L-threonyl-[protein] + ADP + H(+)</text>
        <dbReference type="Rhea" id="RHEA:46608"/>
        <dbReference type="Rhea" id="RHEA-COMP:11060"/>
        <dbReference type="Rhea" id="RHEA-COMP:11605"/>
        <dbReference type="ChEBI" id="CHEBI:15378"/>
        <dbReference type="ChEBI" id="CHEBI:30013"/>
        <dbReference type="ChEBI" id="CHEBI:30616"/>
        <dbReference type="ChEBI" id="CHEBI:61977"/>
        <dbReference type="ChEBI" id="CHEBI:456216"/>
        <dbReference type="EC" id="2.7.11.1"/>
    </reaction>
</comment>
<sequence length="672" mass="77434">MPILSGIFKSNEKYNNQIGCEITNENIKTAPDDINDHVSSNTKNENKKKSNLSELIPLAKSKKNSSCFQLHSYDNVYLRRVINPIKEEQPPKFERRKSLKNELFKNLKINTLFSGFKGSLNSAPVKEDINESSKLKNGPKTAALEKNFDKLKISECDESGRAEEEEEQYQDTICSSEQNTIFDTDNEHDQSHPSLYSHSEDNLKYVEKTAGSTPTVFKYHNENTLDIISEQSDDNHSTTDSINFHSENILDTKKKNKKQGLSIDTSQPKEKKKKSKFSAIITPSSKSLPWIKDRKKSKKESVGVVVVVNNQQSNNIEIYNKNNSETPTPTPSTASSNDSPSKSSKKKKMFFSKEGMVVANVKATDVRIISKMYNEYKEDFQKRVELDFICTEVKKYASYNQYFYNPTDLIYNNSKAFFFYEPTISIGSLKDILKCSQGFKNEMEIYIEEMLCTFKKLVSAVYWLHNNYQVIHRRIDPSRILFDTSGQFKLTGLEWAFQITNNDSINIQREYNFHEALVHDFNNYDKNEPIFFAPEICELNSDYFTKISTKIDIYSCGMILAAMNFGYSNLSAITIEHEQQKRFNLNNNASFKEDVKLIKNQHLIPDIIYQMLKWKPYDRISMKEIVDSDWFKNINVCSTTNDDISATLNISNDEIIHTHLNIPGKKCKITTS</sequence>
<evidence type="ECO:0000256" key="4">
    <source>
        <dbReference type="ARBA" id="ARBA00022741"/>
    </source>
</evidence>
<feature type="compositionally biased region" description="Low complexity" evidence="9">
    <location>
        <begin position="316"/>
        <end position="342"/>
    </location>
</feature>
<dbReference type="PANTHER" id="PTHR43895">
    <property type="entry name" value="CALCIUM/CALMODULIN-DEPENDENT PROTEIN KINASE KINASE-RELATED"/>
    <property type="match status" value="1"/>
</dbReference>
<keyword evidence="3" id="KW-0808">Transferase</keyword>
<dbReference type="Gene3D" id="1.10.510.10">
    <property type="entry name" value="Transferase(Phosphotransferase) domain 1"/>
    <property type="match status" value="1"/>
</dbReference>
<dbReference type="GO" id="GO:0007165">
    <property type="term" value="P:signal transduction"/>
    <property type="evidence" value="ECO:0007669"/>
    <property type="project" value="TreeGrafter"/>
</dbReference>
<dbReference type="OrthoDB" id="79687at2759"/>
<dbReference type="SUPFAM" id="SSF56112">
    <property type="entry name" value="Protein kinase-like (PK-like)"/>
    <property type="match status" value="1"/>
</dbReference>
<dbReference type="PANTHER" id="PTHR43895:SF32">
    <property type="entry name" value="SERINE_THREONINE-PROTEIN KINASE CHK1"/>
    <property type="match status" value="1"/>
</dbReference>
<dbReference type="SMART" id="SM00220">
    <property type="entry name" value="S_TKc"/>
    <property type="match status" value="1"/>
</dbReference>
<organism evidence="11 12">
    <name type="scientific">Piromyces finnis</name>
    <dbReference type="NCBI Taxonomy" id="1754191"/>
    <lineage>
        <taxon>Eukaryota</taxon>
        <taxon>Fungi</taxon>
        <taxon>Fungi incertae sedis</taxon>
        <taxon>Chytridiomycota</taxon>
        <taxon>Chytridiomycota incertae sedis</taxon>
        <taxon>Neocallimastigomycetes</taxon>
        <taxon>Neocallimastigales</taxon>
        <taxon>Neocallimastigaceae</taxon>
        <taxon>Piromyces</taxon>
    </lineage>
</organism>
<evidence type="ECO:0000256" key="1">
    <source>
        <dbReference type="ARBA" id="ARBA00012513"/>
    </source>
</evidence>
<dbReference type="GO" id="GO:0005524">
    <property type="term" value="F:ATP binding"/>
    <property type="evidence" value="ECO:0007669"/>
    <property type="project" value="UniProtKB-KW"/>
</dbReference>
<gene>
    <name evidence="11" type="ORF">BCR36DRAFT_405373</name>
</gene>
<accession>A0A1Y1V5V0</accession>
<feature type="domain" description="Protein kinase" evidence="10">
    <location>
        <begin position="291"/>
        <end position="631"/>
    </location>
</feature>
<evidence type="ECO:0000259" key="10">
    <source>
        <dbReference type="PROSITE" id="PS50011"/>
    </source>
</evidence>
<dbReference type="Pfam" id="PF00069">
    <property type="entry name" value="Pkinase"/>
    <property type="match status" value="1"/>
</dbReference>
<evidence type="ECO:0000313" key="12">
    <source>
        <dbReference type="Proteomes" id="UP000193719"/>
    </source>
</evidence>
<evidence type="ECO:0000256" key="7">
    <source>
        <dbReference type="ARBA" id="ARBA00047899"/>
    </source>
</evidence>
<comment type="catalytic activity">
    <reaction evidence="8">
        <text>L-seryl-[protein] + ATP = O-phospho-L-seryl-[protein] + ADP + H(+)</text>
        <dbReference type="Rhea" id="RHEA:17989"/>
        <dbReference type="Rhea" id="RHEA-COMP:9863"/>
        <dbReference type="Rhea" id="RHEA-COMP:11604"/>
        <dbReference type="ChEBI" id="CHEBI:15378"/>
        <dbReference type="ChEBI" id="CHEBI:29999"/>
        <dbReference type="ChEBI" id="CHEBI:30616"/>
        <dbReference type="ChEBI" id="CHEBI:83421"/>
        <dbReference type="ChEBI" id="CHEBI:456216"/>
        <dbReference type="EC" id="2.7.11.1"/>
    </reaction>
</comment>
<evidence type="ECO:0000256" key="5">
    <source>
        <dbReference type="ARBA" id="ARBA00022777"/>
    </source>
</evidence>
<dbReference type="Proteomes" id="UP000193719">
    <property type="component" value="Unassembled WGS sequence"/>
</dbReference>
<dbReference type="AlphaFoldDB" id="A0A1Y1V5V0"/>
<feature type="region of interest" description="Disordered" evidence="9">
    <location>
        <begin position="316"/>
        <end position="345"/>
    </location>
</feature>
<dbReference type="EMBL" id="MCFH01000031">
    <property type="protein sequence ID" value="ORX47304.1"/>
    <property type="molecule type" value="Genomic_DNA"/>
</dbReference>
<protein>
    <recommendedName>
        <fullName evidence="1">non-specific serine/threonine protein kinase</fullName>
        <ecNumber evidence="1">2.7.11.1</ecNumber>
    </recommendedName>
</protein>
<name>A0A1Y1V5V0_9FUNG</name>
<dbReference type="InterPro" id="IPR000719">
    <property type="entry name" value="Prot_kinase_dom"/>
</dbReference>
<dbReference type="PROSITE" id="PS50011">
    <property type="entry name" value="PROTEIN_KINASE_DOM"/>
    <property type="match status" value="1"/>
</dbReference>
<evidence type="ECO:0000256" key="3">
    <source>
        <dbReference type="ARBA" id="ARBA00022679"/>
    </source>
</evidence>
<reference evidence="11 12" key="1">
    <citation type="submission" date="2016-08" db="EMBL/GenBank/DDBJ databases">
        <title>Genomes of anaerobic fungi encode conserved fungal cellulosomes for biomass hydrolysis.</title>
        <authorList>
            <consortium name="DOE Joint Genome Institute"/>
            <person name="Haitjema C.H."/>
            <person name="Gilmore S.P."/>
            <person name="Henske J.K."/>
            <person name="Solomon K.V."/>
            <person name="De Groot R."/>
            <person name="Kuo A."/>
            <person name="Mondo S.J."/>
            <person name="Salamov A.A."/>
            <person name="Labutti K."/>
            <person name="Zhao Z."/>
            <person name="Chiniquy J."/>
            <person name="Barry K."/>
            <person name="Brewer H.M."/>
            <person name="Purvine S.O."/>
            <person name="Wright A.T."/>
            <person name="Boxma B."/>
            <person name="Van Alen T."/>
            <person name="Hackstein J.H."/>
            <person name="Baker S.E."/>
            <person name="Grigoriev I.V."/>
            <person name="O'Malley M.A."/>
        </authorList>
    </citation>
    <scope>NUCLEOTIDE SEQUENCE [LARGE SCALE GENOMIC DNA]</scope>
    <source>
        <strain evidence="12">finn</strain>
    </source>
</reference>
<dbReference type="EC" id="2.7.11.1" evidence="1"/>
<evidence type="ECO:0000256" key="8">
    <source>
        <dbReference type="ARBA" id="ARBA00048679"/>
    </source>
</evidence>
<keyword evidence="5 11" id="KW-0418">Kinase</keyword>
<dbReference type="GO" id="GO:0004674">
    <property type="term" value="F:protein serine/threonine kinase activity"/>
    <property type="evidence" value="ECO:0007669"/>
    <property type="project" value="UniProtKB-KW"/>
</dbReference>
<keyword evidence="4" id="KW-0547">Nucleotide-binding</keyword>
<keyword evidence="2" id="KW-0723">Serine/threonine-protein kinase</keyword>